<gene>
    <name evidence="6" type="ORF">EFA69_09640</name>
</gene>
<dbReference type="AlphaFoldDB" id="A0A3M9MW47"/>
<reference evidence="6 7" key="1">
    <citation type="submission" date="2018-11" db="EMBL/GenBank/DDBJ databases">
        <title>Rufibacter latericius sp. nov., isolated from water in Baiyang Lake.</title>
        <authorList>
            <person name="Yang Y."/>
        </authorList>
    </citation>
    <scope>NUCLEOTIDE SEQUENCE [LARGE SCALE GENOMIC DNA]</scope>
    <source>
        <strain evidence="6 7">MCC P1</strain>
    </source>
</reference>
<keyword evidence="4" id="KW-0812">Transmembrane</keyword>
<organism evidence="6 7">
    <name type="scientific">Rufibacter immobilis</name>
    <dbReference type="NCBI Taxonomy" id="1348778"/>
    <lineage>
        <taxon>Bacteria</taxon>
        <taxon>Pseudomonadati</taxon>
        <taxon>Bacteroidota</taxon>
        <taxon>Cytophagia</taxon>
        <taxon>Cytophagales</taxon>
        <taxon>Hymenobacteraceae</taxon>
        <taxon>Rufibacter</taxon>
    </lineage>
</organism>
<dbReference type="SUPFAM" id="SSF53448">
    <property type="entry name" value="Nucleotide-diphospho-sugar transferases"/>
    <property type="match status" value="1"/>
</dbReference>
<evidence type="ECO:0000256" key="4">
    <source>
        <dbReference type="SAM" id="Phobius"/>
    </source>
</evidence>
<dbReference type="Proteomes" id="UP000271010">
    <property type="component" value="Unassembled WGS sequence"/>
</dbReference>
<keyword evidence="4" id="KW-0472">Membrane</keyword>
<evidence type="ECO:0000256" key="3">
    <source>
        <dbReference type="ARBA" id="ARBA00022679"/>
    </source>
</evidence>
<comment type="similarity">
    <text evidence="1">Belongs to the glycosyltransferase 2 family.</text>
</comment>
<dbReference type="GO" id="GO:0016757">
    <property type="term" value="F:glycosyltransferase activity"/>
    <property type="evidence" value="ECO:0007669"/>
    <property type="project" value="UniProtKB-KW"/>
</dbReference>
<evidence type="ECO:0000313" key="7">
    <source>
        <dbReference type="Proteomes" id="UP000271010"/>
    </source>
</evidence>
<protein>
    <submittedName>
        <fullName evidence="6">Glycosyltransferase</fullName>
    </submittedName>
</protein>
<evidence type="ECO:0000256" key="1">
    <source>
        <dbReference type="ARBA" id="ARBA00006739"/>
    </source>
</evidence>
<feature type="domain" description="Glycosyltransferase 2-like" evidence="5">
    <location>
        <begin position="58"/>
        <end position="191"/>
    </location>
</feature>
<sequence>MYSVSFALDYVFLLHTLLLCLLGASVLVQLWYMFYYFLPLAFHKDPVVENPAGLPPLSILVCAHNEVENLQELLPLLLQQEYPQPFEIILIDDRSWDGTSVLVKEYQMEYPNLKLVQVKKTPEYMSPKKYALFLGIKAAENEHLLFTDADCRPASTAWAQGMAGGFLGNNDIVLGVSPYIQIYGFLNRLISYETFLTAMQYLSFAKRGQAYMGVGRNLGYTKATFFRNKGFASHIRSLGGDDDLFVQEAAQHSAVQIVIDQGAQTNSTPENRWRDWWRQKRRHLAAGRQYQQKNKFRLGLFVLSNVLFYVISPVLLSMQYQLLWVGLIIGGRYAALYGTYLPVARRLQIPLPWWLLPLLELGYYLNYIGIGISVLTTKKVRWK</sequence>
<keyword evidence="4" id="KW-1133">Transmembrane helix</keyword>
<dbReference type="PANTHER" id="PTHR43630">
    <property type="entry name" value="POLY-BETA-1,6-N-ACETYL-D-GLUCOSAMINE SYNTHASE"/>
    <property type="match status" value="1"/>
</dbReference>
<dbReference type="PANTHER" id="PTHR43630:SF1">
    <property type="entry name" value="POLY-BETA-1,6-N-ACETYL-D-GLUCOSAMINE SYNTHASE"/>
    <property type="match status" value="1"/>
</dbReference>
<keyword evidence="2" id="KW-0328">Glycosyltransferase</keyword>
<name>A0A3M9MW47_9BACT</name>
<feature type="transmembrane region" description="Helical" evidence="4">
    <location>
        <begin position="353"/>
        <end position="375"/>
    </location>
</feature>
<dbReference type="InterPro" id="IPR001173">
    <property type="entry name" value="Glyco_trans_2-like"/>
</dbReference>
<evidence type="ECO:0000313" key="6">
    <source>
        <dbReference type="EMBL" id="RNI29791.1"/>
    </source>
</evidence>
<accession>A0A3M9MW47</accession>
<dbReference type="EMBL" id="RJJE01000009">
    <property type="protein sequence ID" value="RNI29791.1"/>
    <property type="molecule type" value="Genomic_DNA"/>
</dbReference>
<feature type="transmembrane region" description="Helical" evidence="4">
    <location>
        <begin position="298"/>
        <end position="316"/>
    </location>
</feature>
<feature type="transmembrane region" description="Helical" evidence="4">
    <location>
        <begin position="12"/>
        <end position="34"/>
    </location>
</feature>
<comment type="caution">
    <text evidence="6">The sequence shown here is derived from an EMBL/GenBank/DDBJ whole genome shotgun (WGS) entry which is preliminary data.</text>
</comment>
<keyword evidence="3 6" id="KW-0808">Transferase</keyword>
<feature type="transmembrane region" description="Helical" evidence="4">
    <location>
        <begin position="322"/>
        <end position="341"/>
    </location>
</feature>
<dbReference type="Gene3D" id="3.90.550.10">
    <property type="entry name" value="Spore Coat Polysaccharide Biosynthesis Protein SpsA, Chain A"/>
    <property type="match status" value="1"/>
</dbReference>
<keyword evidence="7" id="KW-1185">Reference proteome</keyword>
<dbReference type="InterPro" id="IPR029044">
    <property type="entry name" value="Nucleotide-diphossugar_trans"/>
</dbReference>
<evidence type="ECO:0000259" key="5">
    <source>
        <dbReference type="Pfam" id="PF00535"/>
    </source>
</evidence>
<dbReference type="Pfam" id="PF00535">
    <property type="entry name" value="Glycos_transf_2"/>
    <property type="match status" value="1"/>
</dbReference>
<evidence type="ECO:0000256" key="2">
    <source>
        <dbReference type="ARBA" id="ARBA00022676"/>
    </source>
</evidence>
<proteinExistence type="inferred from homology"/>